<feature type="domain" description="Carbohydrate kinase FGGY C-terminal" evidence="8">
    <location>
        <begin position="264"/>
        <end position="479"/>
    </location>
</feature>
<dbReference type="RefSeq" id="WP_136434323.1">
    <property type="nucleotide sequence ID" value="NZ_SSTJ01000006.1"/>
</dbReference>
<evidence type="ECO:0000259" key="8">
    <source>
        <dbReference type="Pfam" id="PF02782"/>
    </source>
</evidence>
<evidence type="ECO:0000313" key="10">
    <source>
        <dbReference type="Proteomes" id="UP000308978"/>
    </source>
</evidence>
<dbReference type="GO" id="GO:0005524">
    <property type="term" value="F:ATP binding"/>
    <property type="evidence" value="ECO:0007669"/>
    <property type="project" value="UniProtKB-KW"/>
</dbReference>
<keyword evidence="5" id="KW-0067">ATP-binding</keyword>
<dbReference type="Pfam" id="PF00370">
    <property type="entry name" value="FGGY_N"/>
    <property type="match status" value="1"/>
</dbReference>
<dbReference type="PIRSF" id="PIRSF000538">
    <property type="entry name" value="GlpK"/>
    <property type="match status" value="1"/>
</dbReference>
<evidence type="ECO:0000313" key="9">
    <source>
        <dbReference type="EMBL" id="THG37373.1"/>
    </source>
</evidence>
<dbReference type="Gene3D" id="3.30.420.40">
    <property type="match status" value="2"/>
</dbReference>
<dbReference type="CDD" id="cd07771">
    <property type="entry name" value="ASKHA_NBD_FGGY_RhaB-like"/>
    <property type="match status" value="1"/>
</dbReference>
<accession>A0A4S4G2C3</accession>
<dbReference type="InterPro" id="IPR018484">
    <property type="entry name" value="FGGY_N"/>
</dbReference>
<evidence type="ECO:0000256" key="6">
    <source>
        <dbReference type="ARBA" id="ARBA00023308"/>
    </source>
</evidence>
<dbReference type="Pfam" id="PF02782">
    <property type="entry name" value="FGGY_C"/>
    <property type="match status" value="1"/>
</dbReference>
<proteinExistence type="inferred from homology"/>
<dbReference type="InterPro" id="IPR013449">
    <property type="entry name" value="Rhamnulokinase"/>
</dbReference>
<gene>
    <name evidence="9" type="ORF">E5986_06330</name>
</gene>
<dbReference type="InterPro" id="IPR000577">
    <property type="entry name" value="Carb_kinase_FGGY"/>
</dbReference>
<comment type="similarity">
    <text evidence="1">Belongs to the FGGY kinase family.</text>
</comment>
<keyword evidence="3" id="KW-0547">Nucleotide-binding</keyword>
<dbReference type="AlphaFoldDB" id="A0A4S4G2C3"/>
<feature type="domain" description="Carbohydrate kinase FGGY N-terminal" evidence="7">
    <location>
        <begin position="13"/>
        <end position="251"/>
    </location>
</feature>
<keyword evidence="2" id="KW-0808">Transferase</keyword>
<organism evidence="9 10">
    <name type="scientific">Adlercreutzia caecimuris</name>
    <dbReference type="NCBI Taxonomy" id="671266"/>
    <lineage>
        <taxon>Bacteria</taxon>
        <taxon>Bacillati</taxon>
        <taxon>Actinomycetota</taxon>
        <taxon>Coriobacteriia</taxon>
        <taxon>Eggerthellales</taxon>
        <taxon>Eggerthellaceae</taxon>
        <taxon>Adlercreutzia</taxon>
    </lineage>
</organism>
<reference evidence="9 10" key="1">
    <citation type="submission" date="2019-04" db="EMBL/GenBank/DDBJ databases">
        <title>Microbes associate with the intestines of laboratory mice.</title>
        <authorList>
            <person name="Navarre W."/>
            <person name="Wong E."/>
            <person name="Huang K.C."/>
            <person name="Tropini C."/>
            <person name="Ng K."/>
            <person name="Yu B."/>
        </authorList>
    </citation>
    <scope>NUCLEOTIDE SEQUENCE [LARGE SCALE GENOMIC DNA]</scope>
    <source>
        <strain evidence="9 10">NM80_B27</strain>
    </source>
</reference>
<evidence type="ECO:0000256" key="3">
    <source>
        <dbReference type="ARBA" id="ARBA00022741"/>
    </source>
</evidence>
<evidence type="ECO:0000256" key="2">
    <source>
        <dbReference type="ARBA" id="ARBA00022679"/>
    </source>
</evidence>
<protein>
    <submittedName>
        <fullName evidence="9">Rhamnulokinase</fullName>
    </submittedName>
</protein>
<dbReference type="GO" id="GO:0019301">
    <property type="term" value="P:rhamnose catabolic process"/>
    <property type="evidence" value="ECO:0007669"/>
    <property type="project" value="InterPro"/>
</dbReference>
<dbReference type="Proteomes" id="UP000308978">
    <property type="component" value="Unassembled WGS sequence"/>
</dbReference>
<dbReference type="InterPro" id="IPR043129">
    <property type="entry name" value="ATPase_NBD"/>
</dbReference>
<dbReference type="InterPro" id="IPR050406">
    <property type="entry name" value="FGGY_Carb_Kinase"/>
</dbReference>
<evidence type="ECO:0000259" key="7">
    <source>
        <dbReference type="Pfam" id="PF00370"/>
    </source>
</evidence>
<keyword evidence="4 9" id="KW-0418">Kinase</keyword>
<comment type="caution">
    <text evidence="9">The sequence shown here is derived from an EMBL/GenBank/DDBJ whole genome shotgun (WGS) entry which is preliminary data.</text>
</comment>
<name>A0A4S4G2C3_9ACTN</name>
<evidence type="ECO:0000256" key="1">
    <source>
        <dbReference type="ARBA" id="ARBA00009156"/>
    </source>
</evidence>
<dbReference type="EMBL" id="SSTJ01000006">
    <property type="protein sequence ID" value="THG37373.1"/>
    <property type="molecule type" value="Genomic_DNA"/>
</dbReference>
<dbReference type="SUPFAM" id="SSF53067">
    <property type="entry name" value="Actin-like ATPase domain"/>
    <property type="match status" value="2"/>
</dbReference>
<dbReference type="PANTHER" id="PTHR43095">
    <property type="entry name" value="SUGAR KINASE"/>
    <property type="match status" value="1"/>
</dbReference>
<sequence>MAQQAQEARTDCYAAVDIGASSGRVVVGYVEDRLIRLQEVHRFDNRQVRRHGHDCWDVDLLHTELLRGLARCKEVGFAPKTVGIDTWGVDFVLLDADENLVGDAVAYRDARTNGMYEVADAIMAPEELYRRVGLQRQPFNTIYQLLALQREHPEQLEAADAFLMIPDYLNFLLTGVKAVEYTNASTTGLLNAETGAWDETVMAAFDIPRRLFPNVTHAGASLGSVLPEVAEVIGYEPRVVLPATHDTGSAYLAVPACEPPAVFLSSGTWSLLGVENRSPICSEGAFRANFTNEGGYHFRYRFLKNIMGLWMIQSIRRELNGITYVVDEKAIRKGRLHQYMRVEGLGHEVGFADLIKAADEAEAAGVIASIVNVNDDRFLAPDSMIEEICAACEEAGQPAPETLGELMLCVYESLARCYRDAIEGLTALAGHDYASINIVGGGCRDDHLNRRTAQVCGLPVYAGPVEGTALGNLAVQMLADGVFPHLKAVRAAIAESFEVTKVEP</sequence>
<evidence type="ECO:0000256" key="5">
    <source>
        <dbReference type="ARBA" id="ARBA00022840"/>
    </source>
</evidence>
<dbReference type="GO" id="GO:0008993">
    <property type="term" value="F:rhamnulokinase activity"/>
    <property type="evidence" value="ECO:0007669"/>
    <property type="project" value="InterPro"/>
</dbReference>
<keyword evidence="6" id="KW-0684">Rhamnose metabolism</keyword>
<dbReference type="InterPro" id="IPR018485">
    <property type="entry name" value="FGGY_C"/>
</dbReference>
<evidence type="ECO:0000256" key="4">
    <source>
        <dbReference type="ARBA" id="ARBA00022777"/>
    </source>
</evidence>